<dbReference type="EMBL" id="FNAF01000004">
    <property type="protein sequence ID" value="SDD55771.1"/>
    <property type="molecule type" value="Genomic_DNA"/>
</dbReference>
<dbReference type="GO" id="GO:0000976">
    <property type="term" value="F:transcription cis-regulatory region binding"/>
    <property type="evidence" value="ECO:0007669"/>
    <property type="project" value="TreeGrafter"/>
</dbReference>
<dbReference type="SMART" id="SM00448">
    <property type="entry name" value="REC"/>
    <property type="match status" value="1"/>
</dbReference>
<dbReference type="GO" id="GO:0000156">
    <property type="term" value="F:phosphorelay response regulator activity"/>
    <property type="evidence" value="ECO:0007669"/>
    <property type="project" value="TreeGrafter"/>
</dbReference>
<dbReference type="PANTHER" id="PTHR48111:SF1">
    <property type="entry name" value="TWO-COMPONENT RESPONSE REGULATOR ORR33"/>
    <property type="match status" value="1"/>
</dbReference>
<evidence type="ECO:0000256" key="1">
    <source>
        <dbReference type="ARBA" id="ARBA00018672"/>
    </source>
</evidence>
<dbReference type="SUPFAM" id="SSF46894">
    <property type="entry name" value="C-terminal effector domain of the bipartite response regulators"/>
    <property type="match status" value="1"/>
</dbReference>
<protein>
    <recommendedName>
        <fullName evidence="1">Stage 0 sporulation protein A homolog</fullName>
    </recommendedName>
</protein>
<keyword evidence="4" id="KW-0805">Transcription regulation</keyword>
<dbReference type="InterPro" id="IPR036388">
    <property type="entry name" value="WH-like_DNA-bd_sf"/>
</dbReference>
<dbReference type="CDD" id="cd00383">
    <property type="entry name" value="trans_reg_C"/>
    <property type="match status" value="1"/>
</dbReference>
<dbReference type="PANTHER" id="PTHR48111">
    <property type="entry name" value="REGULATOR OF RPOS"/>
    <property type="match status" value="1"/>
</dbReference>
<dbReference type="Gene3D" id="6.10.250.690">
    <property type="match status" value="1"/>
</dbReference>
<dbReference type="InterPro" id="IPR011006">
    <property type="entry name" value="CheY-like_superfamily"/>
</dbReference>
<keyword evidence="5 9" id="KW-0238">DNA-binding</keyword>
<dbReference type="Proteomes" id="UP000198995">
    <property type="component" value="Unassembled WGS sequence"/>
</dbReference>
<dbReference type="RefSeq" id="WP_091791570.1">
    <property type="nucleotide sequence ID" value="NZ_FNAF01000004.1"/>
</dbReference>
<keyword evidence="6" id="KW-0804">Transcription</keyword>
<evidence type="ECO:0000313" key="12">
    <source>
        <dbReference type="EMBL" id="SDD55771.1"/>
    </source>
</evidence>
<name>A0A1G6VQG2_PEPNI</name>
<evidence type="ECO:0000256" key="3">
    <source>
        <dbReference type="ARBA" id="ARBA00023012"/>
    </source>
</evidence>
<evidence type="ECO:0000256" key="2">
    <source>
        <dbReference type="ARBA" id="ARBA00022553"/>
    </source>
</evidence>
<dbReference type="Pfam" id="PF00486">
    <property type="entry name" value="Trans_reg_C"/>
    <property type="match status" value="1"/>
</dbReference>
<evidence type="ECO:0000259" key="11">
    <source>
        <dbReference type="PROSITE" id="PS51755"/>
    </source>
</evidence>
<evidence type="ECO:0000256" key="4">
    <source>
        <dbReference type="ARBA" id="ARBA00023015"/>
    </source>
</evidence>
<feature type="domain" description="Response regulatory" evidence="10">
    <location>
        <begin position="3"/>
        <end position="115"/>
    </location>
</feature>
<dbReference type="PROSITE" id="PS50110">
    <property type="entry name" value="RESPONSE_REGULATORY"/>
    <property type="match status" value="1"/>
</dbReference>
<organism evidence="12 13">
    <name type="scientific">Peptococcus niger</name>
    <dbReference type="NCBI Taxonomy" id="2741"/>
    <lineage>
        <taxon>Bacteria</taxon>
        <taxon>Bacillati</taxon>
        <taxon>Bacillota</taxon>
        <taxon>Clostridia</taxon>
        <taxon>Eubacteriales</taxon>
        <taxon>Peptococcaceae</taxon>
        <taxon>Peptococcus</taxon>
    </lineage>
</organism>
<evidence type="ECO:0000256" key="6">
    <source>
        <dbReference type="ARBA" id="ARBA00023163"/>
    </source>
</evidence>
<accession>A0A1G6VQG2</accession>
<dbReference type="InterPro" id="IPR001789">
    <property type="entry name" value="Sig_transdc_resp-reg_receiver"/>
</dbReference>
<feature type="modified residue" description="4-aspartylphosphate" evidence="8">
    <location>
        <position position="52"/>
    </location>
</feature>
<evidence type="ECO:0000256" key="7">
    <source>
        <dbReference type="ARBA" id="ARBA00024867"/>
    </source>
</evidence>
<keyword evidence="13" id="KW-1185">Reference proteome</keyword>
<dbReference type="Gene3D" id="3.40.50.2300">
    <property type="match status" value="1"/>
</dbReference>
<dbReference type="GO" id="GO:0032993">
    <property type="term" value="C:protein-DNA complex"/>
    <property type="evidence" value="ECO:0007669"/>
    <property type="project" value="TreeGrafter"/>
</dbReference>
<sequence length="226" mass="25515">MTHLLIVEDDHLLADGLANALAQDADDIGVASTYVQAVNHLQRQRVDLVLLDIQLPDGSGFDLLPLAQRQAERIICLTANDAEWDIVRALEAGADDYLTKPFSLAVLRARVRTQLRQIMPCRQYKDAHLYLDFNRLVFEAGGVDLPLSGQEIRFLRRLLEENGQVVSRTEFMNLLWPSDHHVSNDNALSMLATRLRRKIEPNSQAPHYIQTVHGQGYLWGGVKNDV</sequence>
<proteinExistence type="predicted"/>
<evidence type="ECO:0000259" key="10">
    <source>
        <dbReference type="PROSITE" id="PS50110"/>
    </source>
</evidence>
<evidence type="ECO:0000313" key="13">
    <source>
        <dbReference type="Proteomes" id="UP000198995"/>
    </source>
</evidence>
<gene>
    <name evidence="12" type="ORF">SAMN04489866_104109</name>
</gene>
<dbReference type="InterPro" id="IPR001867">
    <property type="entry name" value="OmpR/PhoB-type_DNA-bd"/>
</dbReference>
<dbReference type="AlphaFoldDB" id="A0A1G6VQG2"/>
<feature type="DNA-binding region" description="OmpR/PhoB-type" evidence="9">
    <location>
        <begin position="121"/>
        <end position="221"/>
    </location>
</feature>
<dbReference type="InterPro" id="IPR016032">
    <property type="entry name" value="Sig_transdc_resp-reg_C-effctor"/>
</dbReference>
<evidence type="ECO:0000256" key="8">
    <source>
        <dbReference type="PROSITE-ProRule" id="PRU00169"/>
    </source>
</evidence>
<reference evidence="12 13" key="1">
    <citation type="submission" date="2016-10" db="EMBL/GenBank/DDBJ databases">
        <authorList>
            <person name="de Groot N.N."/>
        </authorList>
    </citation>
    <scope>NUCLEOTIDE SEQUENCE [LARGE SCALE GENOMIC DNA]</scope>
    <source>
        <strain evidence="12 13">DSM 20475</strain>
    </source>
</reference>
<dbReference type="SUPFAM" id="SSF52172">
    <property type="entry name" value="CheY-like"/>
    <property type="match status" value="1"/>
</dbReference>
<keyword evidence="3" id="KW-0902">Two-component regulatory system</keyword>
<keyword evidence="2 8" id="KW-0597">Phosphoprotein</keyword>
<dbReference type="InterPro" id="IPR039420">
    <property type="entry name" value="WalR-like"/>
</dbReference>
<evidence type="ECO:0000256" key="9">
    <source>
        <dbReference type="PROSITE-ProRule" id="PRU01091"/>
    </source>
</evidence>
<dbReference type="Pfam" id="PF00072">
    <property type="entry name" value="Response_reg"/>
    <property type="match status" value="1"/>
</dbReference>
<dbReference type="GO" id="GO:0006355">
    <property type="term" value="P:regulation of DNA-templated transcription"/>
    <property type="evidence" value="ECO:0007669"/>
    <property type="project" value="InterPro"/>
</dbReference>
<feature type="domain" description="OmpR/PhoB-type" evidence="11">
    <location>
        <begin position="121"/>
        <end position="221"/>
    </location>
</feature>
<dbReference type="Gene3D" id="1.10.10.10">
    <property type="entry name" value="Winged helix-like DNA-binding domain superfamily/Winged helix DNA-binding domain"/>
    <property type="match status" value="1"/>
</dbReference>
<evidence type="ECO:0000256" key="5">
    <source>
        <dbReference type="ARBA" id="ARBA00023125"/>
    </source>
</evidence>
<dbReference type="OrthoDB" id="9803564at2"/>
<comment type="function">
    <text evidence="7">May play the central regulatory role in sporulation. It may be an element of the effector pathway responsible for the activation of sporulation genes in response to nutritional stress. Spo0A may act in concert with spo0H (a sigma factor) to control the expression of some genes that are critical to the sporulation process.</text>
</comment>
<dbReference type="GO" id="GO:0005829">
    <property type="term" value="C:cytosol"/>
    <property type="evidence" value="ECO:0007669"/>
    <property type="project" value="TreeGrafter"/>
</dbReference>
<dbReference type="STRING" id="2741.SAMN04489866_104109"/>
<dbReference type="SMART" id="SM00862">
    <property type="entry name" value="Trans_reg_C"/>
    <property type="match status" value="1"/>
</dbReference>
<dbReference type="PROSITE" id="PS51755">
    <property type="entry name" value="OMPR_PHOB"/>
    <property type="match status" value="1"/>
</dbReference>